<dbReference type="RefSeq" id="WP_015333014.1">
    <property type="nucleotide sequence ID" value="NC_020054.1"/>
</dbReference>
<gene>
    <name evidence="2" type="ORF">FAES_3909</name>
</gene>
<dbReference type="STRING" id="1166018.FAES_3909"/>
<dbReference type="Pfam" id="PF13560">
    <property type="entry name" value="HTH_31"/>
    <property type="match status" value="1"/>
</dbReference>
<protein>
    <recommendedName>
        <fullName evidence="1">HTH cro/C1-type domain-containing protein</fullName>
    </recommendedName>
</protein>
<evidence type="ECO:0000313" key="3">
    <source>
        <dbReference type="Proteomes" id="UP000011058"/>
    </source>
</evidence>
<organism evidence="2 3">
    <name type="scientific">Fibrella aestuarina BUZ 2</name>
    <dbReference type="NCBI Taxonomy" id="1166018"/>
    <lineage>
        <taxon>Bacteria</taxon>
        <taxon>Pseudomonadati</taxon>
        <taxon>Bacteroidota</taxon>
        <taxon>Cytophagia</taxon>
        <taxon>Cytophagales</taxon>
        <taxon>Spirosomataceae</taxon>
        <taxon>Fibrella</taxon>
    </lineage>
</organism>
<dbReference type="KEGG" id="fae:FAES_3909"/>
<name>I0KCR2_9BACT</name>
<dbReference type="OrthoDB" id="9904215at2"/>
<feature type="domain" description="HTH cro/C1-type" evidence="1">
    <location>
        <begin position="109"/>
        <end position="167"/>
    </location>
</feature>
<dbReference type="EMBL" id="HE796683">
    <property type="protein sequence ID" value="CCH01915.1"/>
    <property type="molecule type" value="Genomic_DNA"/>
</dbReference>
<sequence>MPANSTTPSSNDDQNRVSADIVAAKMHLLLDLLDMRPGHFADQVGISPATMSRLQRPKPKTTVTRKTLTQIADAVNIPVDWLTTEGTELPLSLSIGRSEDKREWDGTRLRRFRERNNLKSAQVADLMEKGRSSYNRYERATRQIGKKIRKELVQAFSKLLNRTVTEVDIFGVDDVVLPLPGSDTGSFPIPRVSVSLRAELTPERMDELKAPFHPATGSREPDRAIQYVDSRLMKRVVGGKLAGKITDFYALEIGAYDRMEPKLVAGDWVLAQLLQESVYHLLDEGLVALLTKHGRFLVRRIERNTLATAEPSILLAPYQEGAGAYISVPKDDISLFFHLPHRLDGPL</sequence>
<dbReference type="InterPro" id="IPR010982">
    <property type="entry name" value="Lambda_DNA-bd_dom_sf"/>
</dbReference>
<reference evidence="2 3" key="1">
    <citation type="journal article" date="2012" name="J. Bacteriol.">
        <title>Genome Sequence of Fibrella aestuarina BUZ 2T, a Filamentous Marine Bacterium.</title>
        <authorList>
            <person name="Filippini M."/>
            <person name="Qi W."/>
            <person name="Blom J."/>
            <person name="Goesmann A."/>
            <person name="Smits T.H."/>
            <person name="Bagheri H.C."/>
        </authorList>
    </citation>
    <scope>NUCLEOTIDE SEQUENCE [LARGE SCALE GENOMIC DNA]</scope>
    <source>
        <strain evidence="3">BUZ 2T</strain>
    </source>
</reference>
<proteinExistence type="predicted"/>
<keyword evidence="3" id="KW-1185">Reference proteome</keyword>
<dbReference type="HOGENOM" id="CLU_798644_0_0_10"/>
<dbReference type="Proteomes" id="UP000011058">
    <property type="component" value="Chromosome"/>
</dbReference>
<dbReference type="eggNOG" id="COG1396">
    <property type="taxonomic scope" value="Bacteria"/>
</dbReference>
<evidence type="ECO:0000313" key="2">
    <source>
        <dbReference type="EMBL" id="CCH01915.1"/>
    </source>
</evidence>
<evidence type="ECO:0000259" key="1">
    <source>
        <dbReference type="PROSITE" id="PS50943"/>
    </source>
</evidence>
<dbReference type="SMART" id="SM00530">
    <property type="entry name" value="HTH_XRE"/>
    <property type="match status" value="2"/>
</dbReference>
<dbReference type="CDD" id="cd00093">
    <property type="entry name" value="HTH_XRE"/>
    <property type="match status" value="2"/>
</dbReference>
<dbReference type="GO" id="GO:0003677">
    <property type="term" value="F:DNA binding"/>
    <property type="evidence" value="ECO:0007669"/>
    <property type="project" value="InterPro"/>
</dbReference>
<dbReference type="Gene3D" id="1.10.260.40">
    <property type="entry name" value="lambda repressor-like DNA-binding domains"/>
    <property type="match status" value="2"/>
</dbReference>
<dbReference type="InterPro" id="IPR001387">
    <property type="entry name" value="Cro/C1-type_HTH"/>
</dbReference>
<dbReference type="PROSITE" id="PS50943">
    <property type="entry name" value="HTH_CROC1"/>
    <property type="match status" value="1"/>
</dbReference>
<dbReference type="SUPFAM" id="SSF47413">
    <property type="entry name" value="lambda repressor-like DNA-binding domains"/>
    <property type="match status" value="2"/>
</dbReference>
<accession>I0KCR2</accession>
<dbReference type="AlphaFoldDB" id="I0KCR2"/>